<evidence type="ECO:0000256" key="1">
    <source>
        <dbReference type="SAM" id="MobiDB-lite"/>
    </source>
</evidence>
<name>A0A316TYM8_9BASI</name>
<dbReference type="AlphaFoldDB" id="A0A316TYM8"/>
<keyword evidence="3" id="KW-1185">Reference proteome</keyword>
<evidence type="ECO:0000313" key="3">
    <source>
        <dbReference type="Proteomes" id="UP000245942"/>
    </source>
</evidence>
<reference evidence="2 3" key="1">
    <citation type="journal article" date="2018" name="Mol. Biol. Evol.">
        <title>Broad Genomic Sampling Reveals a Smut Pathogenic Ancestry of the Fungal Clade Ustilaginomycotina.</title>
        <authorList>
            <person name="Kijpornyongpan T."/>
            <person name="Mondo S.J."/>
            <person name="Barry K."/>
            <person name="Sandor L."/>
            <person name="Lee J."/>
            <person name="Lipzen A."/>
            <person name="Pangilinan J."/>
            <person name="LaButti K."/>
            <person name="Hainaut M."/>
            <person name="Henrissat B."/>
            <person name="Grigoriev I.V."/>
            <person name="Spatafora J.W."/>
            <person name="Aime M.C."/>
        </authorList>
    </citation>
    <scope>NUCLEOTIDE SEQUENCE [LARGE SCALE GENOMIC DNA]</scope>
    <source>
        <strain evidence="2 3">MCA 4718</strain>
    </source>
</reference>
<protein>
    <submittedName>
        <fullName evidence="2">Uncharacterized protein</fullName>
    </submittedName>
</protein>
<dbReference type="GeneID" id="37017321"/>
<sequence>MKRKRSQTHPITLPSEASTYSLHSEGPSMTLPDELLDIIVRLACKRSGDDPASPETDIKTMHSFALVSKAFYNLVIPFLYIHVRLTKPSDLLLYARTVSIQPSLASYTKTLWIGPDATHVEGEDCWPLNDECTAIKSSITKPMDLPHGVEVGFWWFFAAEDSEDEVWIEGAARDIVRKACKTEGDSKLRYGVSLESGGKRSHNDKKLEPIEGHLRVYQVQQLLDAFLLGVRKKQDSCHSLQRSSSTPLRLYSLYDRFDHPVIYDRSQSAPTRARKDWESLQRAVAFDDLDYDVLIIDGSDNTDAWEVSSDSEQDEWLDDSVLNIYANNGAEFDLNLAKIVCGEVASGKPTLGGLILLARIIFARSDNLLCLALTSYLQMAVYGHDFGPRLDHLHLLMVGPPARRYQVPINLNHQDLGSVRQLRLWGKVEL</sequence>
<feature type="region of interest" description="Disordered" evidence="1">
    <location>
        <begin position="1"/>
        <end position="26"/>
    </location>
</feature>
<evidence type="ECO:0000313" key="2">
    <source>
        <dbReference type="EMBL" id="PWN18160.1"/>
    </source>
</evidence>
<dbReference type="RefSeq" id="XP_025345320.1">
    <property type="nucleotide sequence ID" value="XM_025495587.1"/>
</dbReference>
<accession>A0A316TYM8</accession>
<proteinExistence type="predicted"/>
<organism evidence="2 3">
    <name type="scientific">Pseudomicrostroma glucosiphilum</name>
    <dbReference type="NCBI Taxonomy" id="1684307"/>
    <lineage>
        <taxon>Eukaryota</taxon>
        <taxon>Fungi</taxon>
        <taxon>Dikarya</taxon>
        <taxon>Basidiomycota</taxon>
        <taxon>Ustilaginomycotina</taxon>
        <taxon>Exobasidiomycetes</taxon>
        <taxon>Microstromatales</taxon>
        <taxon>Microstromatales incertae sedis</taxon>
        <taxon>Pseudomicrostroma</taxon>
    </lineage>
</organism>
<dbReference type="Proteomes" id="UP000245942">
    <property type="component" value="Unassembled WGS sequence"/>
</dbReference>
<gene>
    <name evidence="2" type="ORF">BCV69DRAFT_86655</name>
</gene>
<dbReference type="EMBL" id="KZ819338">
    <property type="protein sequence ID" value="PWN18160.1"/>
    <property type="molecule type" value="Genomic_DNA"/>
</dbReference>
<dbReference type="OrthoDB" id="3365395at2759"/>